<feature type="transmembrane region" description="Helical" evidence="14">
    <location>
        <begin position="249"/>
        <end position="268"/>
    </location>
</feature>
<evidence type="ECO:0000256" key="12">
    <source>
        <dbReference type="ARBA" id="ARBA00031899"/>
    </source>
</evidence>
<dbReference type="InterPro" id="IPR051211">
    <property type="entry name" value="PG_lysyltransferase"/>
</dbReference>
<feature type="transmembrane region" description="Helical" evidence="14">
    <location>
        <begin position="25"/>
        <end position="43"/>
    </location>
</feature>
<evidence type="ECO:0000256" key="13">
    <source>
        <dbReference type="ARBA" id="ARBA00047540"/>
    </source>
</evidence>
<keyword evidence="6" id="KW-0808">Transferase</keyword>
<comment type="subcellular location">
    <subcellularLocation>
        <location evidence="1">Cell membrane</location>
        <topology evidence="1">Multi-pass membrane protein</topology>
    </subcellularLocation>
</comment>
<dbReference type="PANTHER" id="PTHR34697:SF2">
    <property type="entry name" value="PHOSPHATIDYLGLYCEROL LYSYLTRANSFERASE"/>
    <property type="match status" value="1"/>
</dbReference>
<evidence type="ECO:0000256" key="4">
    <source>
        <dbReference type="ARBA" id="ARBA00021546"/>
    </source>
</evidence>
<feature type="transmembrane region" description="Helical" evidence="14">
    <location>
        <begin position="63"/>
        <end position="83"/>
    </location>
</feature>
<feature type="transmembrane region" description="Helical" evidence="14">
    <location>
        <begin position="220"/>
        <end position="242"/>
    </location>
</feature>
<organism evidence="16 17">
    <name type="scientific">Rhodovulum sulfidophilum</name>
    <name type="common">Rhodobacter sulfidophilus</name>
    <dbReference type="NCBI Taxonomy" id="35806"/>
    <lineage>
        <taxon>Bacteria</taxon>
        <taxon>Pseudomonadati</taxon>
        <taxon>Pseudomonadota</taxon>
        <taxon>Alphaproteobacteria</taxon>
        <taxon>Rhodobacterales</taxon>
        <taxon>Paracoccaceae</taxon>
        <taxon>Rhodovulum</taxon>
    </lineage>
</organism>
<evidence type="ECO:0000313" key="17">
    <source>
        <dbReference type="Proteomes" id="UP000064912"/>
    </source>
</evidence>
<dbReference type="EC" id="2.3.2.3" evidence="3"/>
<keyword evidence="8 14" id="KW-1133">Transmembrane helix</keyword>
<comment type="similarity">
    <text evidence="2">Belongs to the LPG synthase family.</text>
</comment>
<proteinExistence type="inferred from homology"/>
<evidence type="ECO:0000256" key="10">
    <source>
        <dbReference type="ARBA" id="ARBA00023136"/>
    </source>
</evidence>
<feature type="transmembrane region" description="Helical" evidence="14">
    <location>
        <begin position="95"/>
        <end position="119"/>
    </location>
</feature>
<dbReference type="PANTHER" id="PTHR34697">
    <property type="entry name" value="PHOSPHATIDYLGLYCEROL LYSYLTRANSFERASE"/>
    <property type="match status" value="1"/>
</dbReference>
<feature type="transmembrane region" description="Helical" evidence="14">
    <location>
        <begin position="139"/>
        <end position="163"/>
    </location>
</feature>
<feature type="transmembrane region" description="Helical" evidence="14">
    <location>
        <begin position="516"/>
        <end position="537"/>
    </location>
</feature>
<dbReference type="GO" id="GO:0006629">
    <property type="term" value="P:lipid metabolic process"/>
    <property type="evidence" value="ECO:0007669"/>
    <property type="project" value="UniProtKB-KW"/>
</dbReference>
<dbReference type="Pfam" id="PF09924">
    <property type="entry name" value="LPG_synthase_C"/>
    <property type="match status" value="1"/>
</dbReference>
<keyword evidence="5" id="KW-1003">Cell membrane</keyword>
<feature type="transmembrane region" description="Helical" evidence="14">
    <location>
        <begin position="443"/>
        <end position="461"/>
    </location>
</feature>
<keyword evidence="10 14" id="KW-0472">Membrane</keyword>
<keyword evidence="11" id="KW-0046">Antibiotic resistance</keyword>
<dbReference type="InterPro" id="IPR024320">
    <property type="entry name" value="LPG_synthase_C"/>
</dbReference>
<evidence type="ECO:0000256" key="14">
    <source>
        <dbReference type="SAM" id="Phobius"/>
    </source>
</evidence>
<keyword evidence="7 14" id="KW-0812">Transmembrane</keyword>
<evidence type="ECO:0000256" key="11">
    <source>
        <dbReference type="ARBA" id="ARBA00023251"/>
    </source>
</evidence>
<feature type="transmembrane region" description="Helical" evidence="14">
    <location>
        <begin position="416"/>
        <end position="436"/>
    </location>
</feature>
<feature type="transmembrane region" description="Helical" evidence="14">
    <location>
        <begin position="473"/>
        <end position="495"/>
    </location>
</feature>
<dbReference type="PATRIC" id="fig|35806.4.peg.2320"/>
<evidence type="ECO:0000256" key="7">
    <source>
        <dbReference type="ARBA" id="ARBA00022692"/>
    </source>
</evidence>
<evidence type="ECO:0000256" key="3">
    <source>
        <dbReference type="ARBA" id="ARBA00012014"/>
    </source>
</evidence>
<dbReference type="GO" id="GO:0046677">
    <property type="term" value="P:response to antibiotic"/>
    <property type="evidence" value="ECO:0007669"/>
    <property type="project" value="UniProtKB-KW"/>
</dbReference>
<dbReference type="NCBIfam" id="NF033480">
    <property type="entry name" value="bifunc_MprF"/>
    <property type="match status" value="1"/>
</dbReference>
<dbReference type="SUPFAM" id="SSF55729">
    <property type="entry name" value="Acyl-CoA N-acyltransferases (Nat)"/>
    <property type="match status" value="1"/>
</dbReference>
<evidence type="ECO:0000313" key="16">
    <source>
        <dbReference type="EMBL" id="BAQ69404.1"/>
    </source>
</evidence>
<dbReference type="GO" id="GO:0055091">
    <property type="term" value="P:phospholipid homeostasis"/>
    <property type="evidence" value="ECO:0007669"/>
    <property type="project" value="TreeGrafter"/>
</dbReference>
<accession>A0A0D6B3W6</accession>
<reference evidence="16 17" key="1">
    <citation type="submission" date="2015-02" db="EMBL/GenBank/DDBJ databases">
        <title>Genome sequene of Rhodovulum sulfidophilum DSM 2351.</title>
        <authorList>
            <person name="Nagao N."/>
        </authorList>
    </citation>
    <scope>NUCLEOTIDE SEQUENCE [LARGE SCALE GENOMIC DNA]</scope>
    <source>
        <strain evidence="16 17">DSM 2351</strain>
    </source>
</reference>
<evidence type="ECO:0000256" key="9">
    <source>
        <dbReference type="ARBA" id="ARBA00023098"/>
    </source>
</evidence>
<evidence type="ECO:0000256" key="5">
    <source>
        <dbReference type="ARBA" id="ARBA00022475"/>
    </source>
</evidence>
<dbReference type="KEGG" id="rsu:NHU_02251"/>
<dbReference type="GO" id="GO:0005886">
    <property type="term" value="C:plasma membrane"/>
    <property type="evidence" value="ECO:0007669"/>
    <property type="project" value="UniProtKB-SubCell"/>
</dbReference>
<dbReference type="eggNOG" id="COG0392">
    <property type="taxonomic scope" value="Bacteria"/>
</dbReference>
<feature type="transmembrane region" description="Helical" evidence="14">
    <location>
        <begin position="301"/>
        <end position="321"/>
    </location>
</feature>
<evidence type="ECO:0000256" key="6">
    <source>
        <dbReference type="ARBA" id="ARBA00022679"/>
    </source>
</evidence>
<keyword evidence="9" id="KW-0443">Lipid metabolism</keyword>
<dbReference type="GO" id="GO:0050071">
    <property type="term" value="F:phosphatidylglycerol lysyltransferase activity"/>
    <property type="evidence" value="ECO:0007669"/>
    <property type="project" value="UniProtKB-EC"/>
</dbReference>
<feature type="transmembrane region" description="Helical" evidence="14">
    <location>
        <begin position="175"/>
        <end position="200"/>
    </location>
</feature>
<feature type="domain" description="Phosphatidylglycerol lysyltransferase C-terminal" evidence="15">
    <location>
        <begin position="558"/>
        <end position="848"/>
    </location>
</feature>
<dbReference type="eggNOG" id="COG2898">
    <property type="taxonomic scope" value="Bacteria"/>
</dbReference>
<dbReference type="InterPro" id="IPR016181">
    <property type="entry name" value="Acyl_CoA_acyltransferase"/>
</dbReference>
<evidence type="ECO:0000256" key="1">
    <source>
        <dbReference type="ARBA" id="ARBA00004651"/>
    </source>
</evidence>
<gene>
    <name evidence="16" type="ORF">NHU_02251</name>
</gene>
<comment type="catalytic activity">
    <reaction evidence="13">
        <text>L-lysyl-tRNA(Lys) + a 1,2-diacyl-sn-glycero-3-phospho-(1'-sn-glycerol) = a 1,2-diacyl-sn-glycero-3-phospho-1'-(3'-O-L-lysyl)-sn-glycerol + tRNA(Lys)</text>
        <dbReference type="Rhea" id="RHEA:10668"/>
        <dbReference type="Rhea" id="RHEA-COMP:9696"/>
        <dbReference type="Rhea" id="RHEA-COMP:9697"/>
        <dbReference type="ChEBI" id="CHEBI:64716"/>
        <dbReference type="ChEBI" id="CHEBI:75792"/>
        <dbReference type="ChEBI" id="CHEBI:78442"/>
        <dbReference type="ChEBI" id="CHEBI:78529"/>
        <dbReference type="EC" id="2.3.2.3"/>
    </reaction>
</comment>
<name>A0A0D6B3W6_RHOSU</name>
<feature type="transmembrane region" description="Helical" evidence="14">
    <location>
        <begin position="350"/>
        <end position="372"/>
    </location>
</feature>
<dbReference type="AlphaFoldDB" id="A0A0D6B3W6"/>
<evidence type="ECO:0000256" key="8">
    <source>
        <dbReference type="ARBA" id="ARBA00022989"/>
    </source>
</evidence>
<evidence type="ECO:0000256" key="2">
    <source>
        <dbReference type="ARBA" id="ARBA00008627"/>
    </source>
</evidence>
<sequence>MGETLTEDARPETASARHWGRLRAVFPYVLAAGLFVLGLLALYRLLATVDFTDVVAQVRATPWSTVGLALAATAASYVSLVGYDWSALRFIGKPLNFPVVLAGGFMAYAFGNTIGLSAVSGGAVRWRIYSALGLDGYDVAAVSTFAAVSFGVAATLVGLGALAVHPAALAAMLPLAPGTVQVLALGGMAVIALPLLWASVRQRRVRLGRFTLRAPVPRDLAAQLIFCLGDIGFAAATLYLLLPANDLGFATFLALFAAATMAGVLSHVPGGVGVFEAVVIAAMPAATPISAVAASLLLYRLIYFLVPFFLALLALAGYELFRSAGGHLPRGQWGRALGAVDPAFRAVERIAPMVLGTMILGAGLWMSVASILPPATEAARAAEALFPLPFIEGSALASSVIGSALVLISFGVMRRALAAFWLAVAVMEAGAAVALVQGVDLDRAVLLATGALLLLPFRHAFHRHTMLSHATLTPAWAALIVALIAGFGFMLFFAHKETPYAHELWWQFAVNERAPRALRAGLLGSLVLGLGALLILLRAPRVAAEPPAREDLDRAARIAAGGDNPDAGFALTGDKSILVSDDGRAFVMFAVSGRSWIAYRGPVGPADAAEDVAFAFVDAARRAGARPAFYEVRAADVPVMLDLGLSLHKMGEEAVVDLTAFSLEGSARKKLRAAHARALRDGLSLGWAEPPHAPAFLAELGVVSEAWLSAKRAREKGFSVGRFDPDWLNRWPVATVRQDGRVVAFANVLVTDSRAQAAIDLMRHVEHAPSGTMEFLFTALMLRLKEEGHAAFSLGMAPLSGLSPERSRRLWDRFGALIYRHGRSFYNFEGLRAFKAKFDPDWRPRYLAAPSALPPLLTLADAARLIGGRNERRQTLRRKADRGEET</sequence>
<protein>
    <recommendedName>
        <fullName evidence="4">Phosphatidylglycerol lysyltransferase</fullName>
        <ecNumber evidence="3">2.3.2.3</ecNumber>
    </recommendedName>
    <alternativeName>
        <fullName evidence="12">Lysylphosphatidylglycerol synthase</fullName>
    </alternativeName>
</protein>
<dbReference type="Proteomes" id="UP000064912">
    <property type="component" value="Chromosome"/>
</dbReference>
<dbReference type="EMBL" id="AP014800">
    <property type="protein sequence ID" value="BAQ69404.1"/>
    <property type="molecule type" value="Genomic_DNA"/>
</dbReference>
<dbReference type="Pfam" id="PF03706">
    <property type="entry name" value="LPG_synthase_TM"/>
    <property type="match status" value="1"/>
</dbReference>
<feature type="transmembrane region" description="Helical" evidence="14">
    <location>
        <begin position="384"/>
        <end position="410"/>
    </location>
</feature>
<evidence type="ECO:0000259" key="15">
    <source>
        <dbReference type="Pfam" id="PF09924"/>
    </source>
</evidence>
<dbReference type="InterPro" id="IPR022791">
    <property type="entry name" value="L-PG_synthase/AglD"/>
</dbReference>